<keyword evidence="3" id="KW-1185">Reference proteome</keyword>
<evidence type="ECO:0000313" key="3">
    <source>
        <dbReference type="Proteomes" id="UP000032180"/>
    </source>
</evidence>
<dbReference type="Proteomes" id="UP000032180">
    <property type="component" value="Chromosome 11"/>
</dbReference>
<name>A0A0D9XRN0_9ORYZ</name>
<organism evidence="2 3">
    <name type="scientific">Leersia perrieri</name>
    <dbReference type="NCBI Taxonomy" id="77586"/>
    <lineage>
        <taxon>Eukaryota</taxon>
        <taxon>Viridiplantae</taxon>
        <taxon>Streptophyta</taxon>
        <taxon>Embryophyta</taxon>
        <taxon>Tracheophyta</taxon>
        <taxon>Spermatophyta</taxon>
        <taxon>Magnoliopsida</taxon>
        <taxon>Liliopsida</taxon>
        <taxon>Poales</taxon>
        <taxon>Poaceae</taxon>
        <taxon>BOP clade</taxon>
        <taxon>Oryzoideae</taxon>
        <taxon>Oryzeae</taxon>
        <taxon>Oryzinae</taxon>
        <taxon>Leersia</taxon>
    </lineage>
</organism>
<reference evidence="2 3" key="1">
    <citation type="submission" date="2012-08" db="EMBL/GenBank/DDBJ databases">
        <title>Oryza genome evolution.</title>
        <authorList>
            <person name="Wing R.A."/>
        </authorList>
    </citation>
    <scope>NUCLEOTIDE SEQUENCE</scope>
</reference>
<dbReference type="HOGENOM" id="CLU_1520022_0_0_1"/>
<dbReference type="AlphaFoldDB" id="A0A0D9XRN0"/>
<dbReference type="SUPFAM" id="SSF52540">
    <property type="entry name" value="P-loop containing nucleoside triphosphate hydrolases"/>
    <property type="match status" value="1"/>
</dbReference>
<dbReference type="Gene3D" id="3.40.50.300">
    <property type="entry name" value="P-loop containing nucleotide triphosphate hydrolases"/>
    <property type="match status" value="1"/>
</dbReference>
<evidence type="ECO:0000313" key="2">
    <source>
        <dbReference type="EnsemblPlants" id="LPERR11G09680.1"/>
    </source>
</evidence>
<evidence type="ECO:0000259" key="1">
    <source>
        <dbReference type="Pfam" id="PF00931"/>
    </source>
</evidence>
<feature type="domain" description="NB-ARC" evidence="1">
    <location>
        <begin position="76"/>
        <end position="170"/>
    </location>
</feature>
<dbReference type="GO" id="GO:0043531">
    <property type="term" value="F:ADP binding"/>
    <property type="evidence" value="ECO:0007669"/>
    <property type="project" value="InterPro"/>
</dbReference>
<reference evidence="3" key="2">
    <citation type="submission" date="2013-12" db="EMBL/GenBank/DDBJ databases">
        <authorList>
            <person name="Yu Y."/>
            <person name="Lee S."/>
            <person name="de Baynast K."/>
            <person name="Wissotski M."/>
            <person name="Liu L."/>
            <person name="Talag J."/>
            <person name="Goicoechea J."/>
            <person name="Angelova A."/>
            <person name="Jetty R."/>
            <person name="Kudrna D."/>
            <person name="Golser W."/>
            <person name="Rivera L."/>
            <person name="Zhang J."/>
            <person name="Wing R."/>
        </authorList>
    </citation>
    <scope>NUCLEOTIDE SEQUENCE</scope>
</reference>
<protein>
    <recommendedName>
        <fullName evidence="1">NB-ARC domain-containing protein</fullName>
    </recommendedName>
</protein>
<proteinExistence type="predicted"/>
<dbReference type="Pfam" id="PF00931">
    <property type="entry name" value="NB-ARC"/>
    <property type="match status" value="1"/>
</dbReference>
<dbReference type="InterPro" id="IPR027417">
    <property type="entry name" value="P-loop_NTPase"/>
</dbReference>
<dbReference type="PANTHER" id="PTHR36766">
    <property type="entry name" value="PLANT BROAD-SPECTRUM MILDEW RESISTANCE PROTEIN RPW8"/>
    <property type="match status" value="1"/>
</dbReference>
<dbReference type="EnsemblPlants" id="LPERR11G09680.1">
    <property type="protein sequence ID" value="LPERR11G09680.1"/>
    <property type="gene ID" value="LPERR11G09680"/>
</dbReference>
<dbReference type="InterPro" id="IPR002182">
    <property type="entry name" value="NB-ARC"/>
</dbReference>
<accession>A0A0D9XRN0</accession>
<reference evidence="2" key="3">
    <citation type="submission" date="2015-04" db="UniProtKB">
        <authorList>
            <consortium name="EnsemblPlants"/>
        </authorList>
    </citation>
    <scope>IDENTIFICATION</scope>
</reference>
<dbReference type="STRING" id="77586.A0A0D9XRN0"/>
<dbReference type="PANTHER" id="PTHR36766:SF40">
    <property type="entry name" value="DISEASE RESISTANCE PROTEIN RGA3"/>
    <property type="match status" value="1"/>
</dbReference>
<dbReference type="eggNOG" id="KOG4658">
    <property type="taxonomic scope" value="Eukaryota"/>
</dbReference>
<sequence length="177" mass="19251">MNRGAKRARHSGDDSSAGRIKGILERMCEAGDDVHDAIKREKLDAIVIGGGKGDGIIRRGPTTSYSTEPKVFGRDTVKEHIVGLLISSETCGTDLAVLPIVGNGGVGKTTLAQLVYCDTRVQVHFSKRIWISVSFDFDEVRLTREILDCVSNGASKHDGITNLNKLQEILEDDIKSE</sequence>
<dbReference type="Gramene" id="LPERR11G09680.1">
    <property type="protein sequence ID" value="LPERR11G09680.1"/>
    <property type="gene ID" value="LPERR11G09680"/>
</dbReference>